<dbReference type="PANTHER" id="PTHR31672">
    <property type="entry name" value="BNACNNG10540D PROTEIN"/>
    <property type="match status" value="1"/>
</dbReference>
<dbReference type="TAIR" id="AT1G31510"/>
<dbReference type="Araport" id="AT1G31510"/>
<reference evidence="4 5" key="1">
    <citation type="journal article" date="2000" name="Nature">
        <title>Sequence and analysis of chromosome 1 of the plant Arabidopsis thaliana.</title>
        <authorList>
            <person name="Theologis A."/>
            <person name="Ecker J.R."/>
            <person name="Palm C.J."/>
            <person name="Federspiel N.A."/>
            <person name="Kaul S."/>
            <person name="White O."/>
            <person name="Alonso J."/>
            <person name="Altafi H."/>
            <person name="Araujo R."/>
            <person name="Bowman C.L."/>
            <person name="Brooks S.Y."/>
            <person name="Buehler E."/>
            <person name="Chan A."/>
            <person name="Chao Q."/>
            <person name="Chen H."/>
            <person name="Cheuk R.F."/>
            <person name="Chin C.W."/>
            <person name="Chung M.K."/>
            <person name="Conn L."/>
            <person name="Conway A.B."/>
            <person name="Conway A.R."/>
            <person name="Creasy T.H."/>
            <person name="Dewar K."/>
            <person name="Dunn P."/>
            <person name="Etgu P."/>
            <person name="Feldblyum T.V."/>
            <person name="Feng J."/>
            <person name="Fong B."/>
            <person name="Fujii C.Y."/>
            <person name="Gill J.E."/>
            <person name="Goldsmith A.D."/>
            <person name="Haas B."/>
            <person name="Hansen N.F."/>
            <person name="Hughes B."/>
            <person name="Huizar L."/>
            <person name="Hunter J.L."/>
            <person name="Jenkins J."/>
            <person name="Johnson-Hopson C."/>
            <person name="Khan S."/>
            <person name="Khaykin E."/>
            <person name="Kim C.J."/>
            <person name="Koo H.L."/>
            <person name="Kremenetskaia I."/>
            <person name="Kurtz D.B."/>
            <person name="Kwan A."/>
            <person name="Lam B."/>
            <person name="Langin-Hooper S."/>
            <person name="Lee A."/>
            <person name="Lee J.M."/>
            <person name="Lenz C.A."/>
            <person name="Li J.H."/>
            <person name="Li Y."/>
            <person name="Lin X."/>
            <person name="Liu S.X."/>
            <person name="Liu Z.A."/>
            <person name="Luros J.S."/>
            <person name="Maiti R."/>
            <person name="Marziali A."/>
            <person name="Militscher J."/>
            <person name="Miranda M."/>
            <person name="Nguyen M."/>
            <person name="Nierman W.C."/>
            <person name="Osborne B.I."/>
            <person name="Pai G."/>
            <person name="Peterson J."/>
            <person name="Pham P.K."/>
            <person name="Rizzo M."/>
            <person name="Rooney T."/>
            <person name="Rowley D."/>
            <person name="Sakano H."/>
            <person name="Salzberg S.L."/>
            <person name="Schwartz J.R."/>
            <person name="Shinn P."/>
            <person name="Southwick A.M."/>
            <person name="Sun H."/>
            <person name="Tallon L.J."/>
            <person name="Tambunga G."/>
            <person name="Toriumi M.J."/>
            <person name="Town C.D."/>
            <person name="Utterback T."/>
            <person name="Van Aken S."/>
            <person name="Vaysberg M."/>
            <person name="Vysotskaia V.S."/>
            <person name="Walker M."/>
            <person name="Wu D."/>
            <person name="Yu G."/>
            <person name="Fraser C.M."/>
            <person name="Venter J.C."/>
            <person name="Davis R.W."/>
        </authorList>
    </citation>
    <scope>NUCLEOTIDE SEQUENCE [LARGE SCALE GENOMIC DNA]</scope>
    <source>
        <strain evidence="5">cv. Columbia</strain>
    </source>
</reference>
<dbReference type="KEGG" id="ath:AT1G31510"/>
<reference evidence="3" key="2">
    <citation type="submission" date="2001-01" db="EMBL/GenBank/DDBJ databases">
        <title>Arabidopsis thaliana chromosome 1 BAC F27M3 genomic sequence.</title>
        <authorList>
            <person name="Lin X."/>
            <person name="Kaul S."/>
            <person name="Town C.D."/>
            <person name="Benito M."/>
            <person name="Creasy T.H."/>
            <person name="Haas B.J."/>
            <person name="Wu D."/>
            <person name="Maiti R."/>
            <person name="Ronning C.M."/>
            <person name="Koo H."/>
            <person name="Fujii C.Y."/>
            <person name="Utterback T.R."/>
            <person name="Barnstead M.E."/>
            <person name="Bowman C.L."/>
            <person name="White O."/>
            <person name="Nierman W.C."/>
            <person name="Fraser C.M."/>
        </authorList>
    </citation>
    <scope>NUCLEOTIDE SEQUENCE</scope>
</reference>
<reference evidence="5" key="5">
    <citation type="journal article" date="2017" name="Plant J.">
        <title>Araport11: a complete reannotation of the Arabidopsis thaliana reference genome.</title>
        <authorList>
            <person name="Cheng C.Y."/>
            <person name="Krishnakumar V."/>
            <person name="Chan A.P."/>
            <person name="Thibaud-Nissen F."/>
            <person name="Schobel S."/>
            <person name="Town C.D."/>
        </authorList>
    </citation>
    <scope>GENOME REANNOTATION</scope>
    <source>
        <strain evidence="5">cv. Columbia</strain>
    </source>
</reference>
<dbReference type="InterPro" id="IPR050796">
    <property type="entry name" value="SCF_F-box_component"/>
</dbReference>
<reference evidence="4" key="3">
    <citation type="submission" date="2011-02" db="EMBL/GenBank/DDBJ databases">
        <authorList>
            <consortium name="TAIR"/>
            <person name="Swarbreck D."/>
            <person name="Lamesch P."/>
            <person name="Wilks C."/>
            <person name="Huala E."/>
        </authorList>
    </citation>
    <scope>NUCLEOTIDE SEQUENCE</scope>
</reference>
<dbReference type="STRING" id="3702.Q9C6U5"/>
<evidence type="ECO:0000313" key="3">
    <source>
        <dbReference type="EMBL" id="AAG60162.1"/>
    </source>
</evidence>
<sequence length="309" mass="35081">MSHMHGLEPIFTVFNYVPATVSPLCSTISCIGMDFNNKPSLNFQVFKPLSSSDLLEHNMFHCDGLLLMVMGTKILVSNPLLKEARWIKCGYSFEFDHSIDAYGLGYISNESPSGCNDYKMVRFRCPNNLSVEIYDFKSDCWKVVVVDKTFHGFFRLPLSSVCIGGTPYWIGYNIYGTVSIQSFDFSKERFETLFESLHHSSIGIQWKDSLSLGIFRGDHLSLLREPHLAVSIAQLPKFPIYPSHFIENNECPKVECYSSMESSIGGPGCYYICPKLTSGSRLFEVIKRKKNKRAPIHCYELNGYLLSCL</sequence>
<name>Q9C6U5_ARATH</name>
<dbReference type="HOGENOM" id="CLU_901227_0_0_1"/>
<dbReference type="PaxDb" id="3702-AT1G31510.1"/>
<dbReference type="InterPro" id="IPR017451">
    <property type="entry name" value="F-box-assoc_interact_dom"/>
</dbReference>
<dbReference type="ExpressionAtlas" id="Q9C6U5">
    <property type="expression patterns" value="differential"/>
</dbReference>
<evidence type="ECO:0000313" key="4">
    <source>
        <dbReference type="EMBL" id="AEE31366.1"/>
    </source>
</evidence>
<dbReference type="Proteomes" id="UP000006548">
    <property type="component" value="Chromosome 1"/>
</dbReference>
<dbReference type="AlphaFoldDB" id="Q9C6U5"/>
<proteinExistence type="predicted"/>
<evidence type="ECO:0000313" key="2">
    <source>
        <dbReference type="Araport" id="AT1G31510"/>
    </source>
</evidence>
<dbReference type="InterPro" id="IPR006527">
    <property type="entry name" value="F-box-assoc_dom_typ1"/>
</dbReference>
<dbReference type="iPTMnet" id="Q9C6U5"/>
<organism evidence="3">
    <name type="scientific">Arabidopsis thaliana</name>
    <name type="common">Mouse-ear cress</name>
    <dbReference type="NCBI Taxonomy" id="3702"/>
    <lineage>
        <taxon>Eukaryota</taxon>
        <taxon>Viridiplantae</taxon>
        <taxon>Streptophyta</taxon>
        <taxon>Embryophyta</taxon>
        <taxon>Tracheophyta</taxon>
        <taxon>Spermatophyta</taxon>
        <taxon>Magnoliopsida</taxon>
        <taxon>eudicotyledons</taxon>
        <taxon>Gunneridae</taxon>
        <taxon>Pentapetalae</taxon>
        <taxon>rosids</taxon>
        <taxon>malvids</taxon>
        <taxon>Brassicales</taxon>
        <taxon>Brassicaceae</taxon>
        <taxon>Camelineae</taxon>
        <taxon>Arabidopsis</taxon>
    </lineage>
</organism>
<dbReference type="EMBL" id="CP002684">
    <property type="protein sequence ID" value="AEE31366.1"/>
    <property type="molecule type" value="Genomic_DNA"/>
</dbReference>
<evidence type="ECO:0000313" key="5">
    <source>
        <dbReference type="Proteomes" id="UP000006548"/>
    </source>
</evidence>
<keyword evidence="5" id="KW-1185">Reference proteome</keyword>
<dbReference type="EMBL" id="AC074360">
    <property type="protein sequence ID" value="AAG60162.1"/>
    <property type="molecule type" value="Genomic_DNA"/>
</dbReference>
<protein>
    <submittedName>
        <fullName evidence="4">F-box associated ubiquitination effector family protein</fullName>
    </submittedName>
</protein>
<dbReference type="PANTHER" id="PTHR31672:SF13">
    <property type="entry name" value="F-BOX PROTEIN CPR30-LIKE"/>
    <property type="match status" value="1"/>
</dbReference>
<feature type="domain" description="F-box associated beta-propeller type 1" evidence="1">
    <location>
        <begin position="31"/>
        <end position="227"/>
    </location>
</feature>
<reference evidence="4" key="4">
    <citation type="submission" date="2016-05" db="EMBL/GenBank/DDBJ databases">
        <authorList>
            <person name="Krishnakumar V."/>
            <person name="Cheng C.-Y."/>
            <person name="Chan A.P."/>
            <person name="Schobel S."/>
            <person name="Kim M."/>
            <person name="Ferlanti E.S."/>
            <person name="Belyaeva I."/>
            <person name="Rosen B.D."/>
            <person name="Micklem G."/>
            <person name="Miller J.R."/>
            <person name="Vaughn M."/>
            <person name="Town C.D."/>
        </authorList>
    </citation>
    <scope>NUCLEOTIDE SEQUENCE</scope>
</reference>
<accession>Q9C6U5</accession>
<dbReference type="Pfam" id="PF07734">
    <property type="entry name" value="FBA_1"/>
    <property type="match status" value="1"/>
</dbReference>
<dbReference type="GeneID" id="840041"/>
<gene>
    <name evidence="2 4" type="ordered locus">At1g31510</name>
    <name evidence="4" type="ORF">F27M3.26</name>
    <name evidence="3" type="ORF">F27M3_26</name>
</gene>
<evidence type="ECO:0000259" key="1">
    <source>
        <dbReference type="Pfam" id="PF07734"/>
    </source>
</evidence>
<dbReference type="NCBIfam" id="TIGR01640">
    <property type="entry name" value="F_box_assoc_1"/>
    <property type="match status" value="1"/>
</dbReference>